<accession>A0ABR1EIN9</accession>
<evidence type="ECO:0000313" key="2">
    <source>
        <dbReference type="Proteomes" id="UP001303046"/>
    </source>
</evidence>
<gene>
    <name evidence="1" type="primary">Necator_chrX.g23439</name>
    <name evidence="1" type="ORF">RB195_023276</name>
</gene>
<protein>
    <submittedName>
        <fullName evidence="1">Uncharacterized protein</fullName>
    </submittedName>
</protein>
<organism evidence="1 2">
    <name type="scientific">Necator americanus</name>
    <name type="common">Human hookworm</name>
    <dbReference type="NCBI Taxonomy" id="51031"/>
    <lineage>
        <taxon>Eukaryota</taxon>
        <taxon>Metazoa</taxon>
        <taxon>Ecdysozoa</taxon>
        <taxon>Nematoda</taxon>
        <taxon>Chromadorea</taxon>
        <taxon>Rhabditida</taxon>
        <taxon>Rhabditina</taxon>
        <taxon>Rhabditomorpha</taxon>
        <taxon>Strongyloidea</taxon>
        <taxon>Ancylostomatidae</taxon>
        <taxon>Bunostominae</taxon>
        <taxon>Necator</taxon>
    </lineage>
</organism>
<sequence length="119" mass="13858">MKPSIKNKLDSARFQLLGPHPDRVEGHREEQAAYVLTLPNLRNFIVRSNKMENDLKEELKREMRAAWVAFAPIREAMDQLTYQQLRSYLFDSTVLAATQKRSGQIPLPRQEAIYYPQSP</sequence>
<proteinExistence type="predicted"/>
<reference evidence="1 2" key="1">
    <citation type="submission" date="2023-08" db="EMBL/GenBank/DDBJ databases">
        <title>A Necator americanus chromosomal reference genome.</title>
        <authorList>
            <person name="Ilik V."/>
            <person name="Petrzelkova K.J."/>
            <person name="Pardy F."/>
            <person name="Fuh T."/>
            <person name="Niatou-Singa F.S."/>
            <person name="Gouil Q."/>
            <person name="Baker L."/>
            <person name="Ritchie M.E."/>
            <person name="Jex A.R."/>
            <person name="Gazzola D."/>
            <person name="Li H."/>
            <person name="Toshio Fujiwara R."/>
            <person name="Zhan B."/>
            <person name="Aroian R.V."/>
            <person name="Pafco B."/>
            <person name="Schwarz E.M."/>
        </authorList>
    </citation>
    <scope>NUCLEOTIDE SEQUENCE [LARGE SCALE GENOMIC DNA]</scope>
    <source>
        <strain evidence="1 2">Aroian</strain>
        <tissue evidence="1">Whole animal</tissue>
    </source>
</reference>
<evidence type="ECO:0000313" key="1">
    <source>
        <dbReference type="EMBL" id="KAK6762488.1"/>
    </source>
</evidence>
<keyword evidence="2" id="KW-1185">Reference proteome</keyword>
<comment type="caution">
    <text evidence="1">The sequence shown here is derived from an EMBL/GenBank/DDBJ whole genome shotgun (WGS) entry which is preliminary data.</text>
</comment>
<dbReference type="Proteomes" id="UP001303046">
    <property type="component" value="Unassembled WGS sequence"/>
</dbReference>
<name>A0ABR1EIN9_NECAM</name>
<dbReference type="EMBL" id="JAVFWL010000006">
    <property type="protein sequence ID" value="KAK6762488.1"/>
    <property type="molecule type" value="Genomic_DNA"/>
</dbReference>